<evidence type="ECO:0000313" key="3">
    <source>
        <dbReference type="Proteomes" id="UP000271003"/>
    </source>
</evidence>
<reference evidence="2 3" key="1">
    <citation type="journal article" date="2018" name="Int. J. Syst. Evol. Microbiol.">
        <title>Mesosutterella multiformis gen. nov., sp. nov., a member of the family Sutterellaceae and Sutterella megalosphaeroides sp. nov., isolated from human faeces.</title>
        <authorList>
            <person name="Sakamoto M."/>
            <person name="Ikeyama N."/>
            <person name="Kunihiro T."/>
            <person name="Iino T."/>
            <person name="Yuki M."/>
            <person name="Ohkuma M."/>
        </authorList>
    </citation>
    <scope>NUCLEOTIDE SEQUENCE [LARGE SCALE GENOMIC DNA]</scope>
    <source>
        <strain evidence="2 3">6FBBBH3</strain>
    </source>
</reference>
<keyword evidence="1" id="KW-1133">Transmembrane helix</keyword>
<evidence type="ECO:0008006" key="4">
    <source>
        <dbReference type="Google" id="ProtNLM"/>
    </source>
</evidence>
<dbReference type="EMBL" id="AP018786">
    <property type="protein sequence ID" value="BBF23686.1"/>
    <property type="molecule type" value="Genomic_DNA"/>
</dbReference>
<gene>
    <name evidence="2" type="ORF">SUTMEG_15770</name>
</gene>
<name>A0A2Z6IG31_9BURK</name>
<evidence type="ECO:0000313" key="2">
    <source>
        <dbReference type="EMBL" id="BBF23686.1"/>
    </source>
</evidence>
<feature type="transmembrane region" description="Helical" evidence="1">
    <location>
        <begin position="94"/>
        <end position="111"/>
    </location>
</feature>
<proteinExistence type="predicted"/>
<feature type="transmembrane region" description="Helical" evidence="1">
    <location>
        <begin position="123"/>
        <end position="144"/>
    </location>
</feature>
<feature type="transmembrane region" description="Helical" evidence="1">
    <location>
        <begin position="67"/>
        <end position="88"/>
    </location>
</feature>
<evidence type="ECO:0000256" key="1">
    <source>
        <dbReference type="SAM" id="Phobius"/>
    </source>
</evidence>
<dbReference type="Proteomes" id="UP000271003">
    <property type="component" value="Chromosome"/>
</dbReference>
<feature type="transmembrane region" description="Helical" evidence="1">
    <location>
        <begin position="12"/>
        <end position="31"/>
    </location>
</feature>
<feature type="transmembrane region" description="Helical" evidence="1">
    <location>
        <begin position="37"/>
        <end position="55"/>
    </location>
</feature>
<keyword evidence="1" id="KW-0812">Transmembrane</keyword>
<dbReference type="KEGG" id="sutt:SUTMEG_15770"/>
<dbReference type="RefSeq" id="WP_120177269.1">
    <property type="nucleotide sequence ID" value="NZ_AP018786.1"/>
</dbReference>
<keyword evidence="3" id="KW-1185">Reference proteome</keyword>
<protein>
    <recommendedName>
        <fullName evidence="4">DUF340 domain-containing protein</fullName>
    </recommendedName>
</protein>
<accession>A0A2Z6IG31</accession>
<sequence>MQKIWNEMRDITFILLVTAAFAWVANVVAYTPDLMKSSIGCFLLALIATIGCLVAKIPGLNKLPVVFWVSMVAVVISLPGFPGGATVLSYTKEVNFLAITTPLLAYAGLSLGKDLEAFKRLSWRIVPVALAVAAGSFLCATALAEVMLHLEGVF</sequence>
<dbReference type="OrthoDB" id="6443879at2"/>
<keyword evidence="1" id="KW-0472">Membrane</keyword>
<organism evidence="2 3">
    <name type="scientific">Sutterella megalosphaeroides</name>
    <dbReference type="NCBI Taxonomy" id="2494234"/>
    <lineage>
        <taxon>Bacteria</taxon>
        <taxon>Pseudomonadati</taxon>
        <taxon>Pseudomonadota</taxon>
        <taxon>Betaproteobacteria</taxon>
        <taxon>Burkholderiales</taxon>
        <taxon>Sutterellaceae</taxon>
        <taxon>Sutterella</taxon>
    </lineage>
</organism>
<dbReference type="AlphaFoldDB" id="A0A2Z6IG31"/>